<dbReference type="EMBL" id="LJCO01000082">
    <property type="protein sequence ID" value="KPV42180.1"/>
    <property type="molecule type" value="Genomic_DNA"/>
</dbReference>
<dbReference type="InterPro" id="IPR050366">
    <property type="entry name" value="BP-dependent_transpt_permease"/>
</dbReference>
<keyword evidence="4 7" id="KW-0812">Transmembrane</keyword>
<dbReference type="RefSeq" id="WP_054970812.1">
    <property type="nucleotide sequence ID" value="NZ_LJCO01000082.1"/>
</dbReference>
<feature type="transmembrane region" description="Helical" evidence="7">
    <location>
        <begin position="267"/>
        <end position="285"/>
    </location>
</feature>
<dbReference type="OrthoDB" id="2376472at2"/>
<dbReference type="CDD" id="cd06261">
    <property type="entry name" value="TM_PBP2"/>
    <property type="match status" value="1"/>
</dbReference>
<dbReference type="InterPro" id="IPR000515">
    <property type="entry name" value="MetI-like"/>
</dbReference>
<dbReference type="PATRIC" id="fig|471514.4.peg.1543"/>
<keyword evidence="6 7" id="KW-0472">Membrane</keyword>
<keyword evidence="9" id="KW-1185">Reference proteome</keyword>
<comment type="subcellular location">
    <subcellularLocation>
        <location evidence="1">Cell membrane</location>
        <topology evidence="1">Multi-pass membrane protein</topology>
    </subcellularLocation>
</comment>
<feature type="transmembrane region" description="Helical" evidence="7">
    <location>
        <begin position="12"/>
        <end position="32"/>
    </location>
</feature>
<evidence type="ECO:0000256" key="3">
    <source>
        <dbReference type="ARBA" id="ARBA00022475"/>
    </source>
</evidence>
<feature type="transmembrane region" description="Helical" evidence="7">
    <location>
        <begin position="86"/>
        <end position="107"/>
    </location>
</feature>
<organism evidence="8 9">
    <name type="scientific">Alicyclobacillus ferrooxydans</name>
    <dbReference type="NCBI Taxonomy" id="471514"/>
    <lineage>
        <taxon>Bacteria</taxon>
        <taxon>Bacillati</taxon>
        <taxon>Bacillota</taxon>
        <taxon>Bacilli</taxon>
        <taxon>Bacillales</taxon>
        <taxon>Alicyclobacillaceae</taxon>
        <taxon>Alicyclobacillus</taxon>
    </lineage>
</organism>
<gene>
    <name evidence="8" type="ORF">AN477_19280</name>
</gene>
<evidence type="ECO:0000313" key="9">
    <source>
        <dbReference type="Proteomes" id="UP000050482"/>
    </source>
</evidence>
<dbReference type="GO" id="GO:0005886">
    <property type="term" value="C:plasma membrane"/>
    <property type="evidence" value="ECO:0007669"/>
    <property type="project" value="UniProtKB-SubCell"/>
</dbReference>
<evidence type="ECO:0000256" key="4">
    <source>
        <dbReference type="ARBA" id="ARBA00022692"/>
    </source>
</evidence>
<evidence type="ECO:0000256" key="1">
    <source>
        <dbReference type="ARBA" id="ARBA00004651"/>
    </source>
</evidence>
<evidence type="ECO:0000256" key="7">
    <source>
        <dbReference type="SAM" id="Phobius"/>
    </source>
</evidence>
<evidence type="ECO:0000256" key="2">
    <source>
        <dbReference type="ARBA" id="ARBA00022448"/>
    </source>
</evidence>
<evidence type="ECO:0000313" key="8">
    <source>
        <dbReference type="EMBL" id="KPV42180.1"/>
    </source>
</evidence>
<protein>
    <recommendedName>
        <fullName evidence="10">ABC transmembrane type-1 domain-containing protein</fullName>
    </recommendedName>
</protein>
<evidence type="ECO:0008006" key="10">
    <source>
        <dbReference type="Google" id="ProtNLM"/>
    </source>
</evidence>
<dbReference type="PANTHER" id="PTHR43386:SF1">
    <property type="entry name" value="D,D-DIPEPTIDE TRANSPORT SYSTEM PERMEASE PROTEIN DDPC-RELATED"/>
    <property type="match status" value="1"/>
</dbReference>
<evidence type="ECO:0000256" key="5">
    <source>
        <dbReference type="ARBA" id="ARBA00022989"/>
    </source>
</evidence>
<dbReference type="PANTHER" id="PTHR43386">
    <property type="entry name" value="OLIGOPEPTIDE TRANSPORT SYSTEM PERMEASE PROTEIN APPC"/>
    <property type="match status" value="1"/>
</dbReference>
<keyword evidence="2" id="KW-0813">Transport</keyword>
<feature type="transmembrane region" description="Helical" evidence="7">
    <location>
        <begin position="119"/>
        <end position="141"/>
    </location>
</feature>
<dbReference type="SUPFAM" id="SSF161098">
    <property type="entry name" value="MetI-like"/>
    <property type="match status" value="1"/>
</dbReference>
<keyword evidence="3" id="KW-1003">Cell membrane</keyword>
<dbReference type="AlphaFoldDB" id="A0A0P9EHN8"/>
<dbReference type="GO" id="GO:0055085">
    <property type="term" value="P:transmembrane transport"/>
    <property type="evidence" value="ECO:0007669"/>
    <property type="project" value="InterPro"/>
</dbReference>
<evidence type="ECO:0000256" key="6">
    <source>
        <dbReference type="ARBA" id="ARBA00023136"/>
    </source>
</evidence>
<keyword evidence="5 7" id="KW-1133">Transmembrane helix</keyword>
<proteinExistence type="predicted"/>
<dbReference type="STRING" id="471514.AN477_19280"/>
<dbReference type="InterPro" id="IPR035906">
    <property type="entry name" value="MetI-like_sf"/>
</dbReference>
<reference evidence="8 9" key="1">
    <citation type="submission" date="2015-09" db="EMBL/GenBank/DDBJ databases">
        <title>Draft genome sequence of Alicyclobacillus ferrooxydans DSM 22381.</title>
        <authorList>
            <person name="Hemp J."/>
        </authorList>
    </citation>
    <scope>NUCLEOTIDE SEQUENCE [LARGE SCALE GENOMIC DNA]</scope>
    <source>
        <strain evidence="8 9">TC-34</strain>
    </source>
</reference>
<accession>A0A0P9EHN8</accession>
<dbReference type="Proteomes" id="UP000050482">
    <property type="component" value="Unassembled WGS sequence"/>
</dbReference>
<comment type="caution">
    <text evidence="8">The sequence shown here is derived from an EMBL/GenBank/DDBJ whole genome shotgun (WGS) entry which is preliminary data.</text>
</comment>
<sequence>MNESRHRWWSTRAFIGILVIAGFLVMGLHPSLVTHYGPYQMDKIHLSDDTIPPFPVSRMHWFGTDENGVDIFTQIVYGIVPTLRDATIMVAFTLAAAVIIAVIQTLYKVRIMLVDRLSYLTSIFPPVLIMLLILEIQPVYFSHDSAYWYYAVIGVLELGRFIPIVDKDIRLIYQKPFIESAVVVGGSQWWIFRKHVLRWMWPYLAEYIPSQYARILAVMGELGYFGVVTKAQFLQSQNGISFTSTQLDLPTLLSLGGHHWFQVPDGVFFPTLTLCLMIIAFRLIATGAARVSMVERTEHWPMKDMPWWMRLLAPRNGHGRGGTHPAAVGK</sequence>
<name>A0A0P9EHN8_9BACL</name>